<keyword evidence="1" id="KW-0812">Transmembrane</keyword>
<evidence type="ECO:0000313" key="3">
    <source>
        <dbReference type="Proteomes" id="UP000800092"/>
    </source>
</evidence>
<organism evidence="2 3">
    <name type="scientific">Viridothelium virens</name>
    <name type="common">Speckled blister lichen</name>
    <name type="synonym">Trypethelium virens</name>
    <dbReference type="NCBI Taxonomy" id="1048519"/>
    <lineage>
        <taxon>Eukaryota</taxon>
        <taxon>Fungi</taxon>
        <taxon>Dikarya</taxon>
        <taxon>Ascomycota</taxon>
        <taxon>Pezizomycotina</taxon>
        <taxon>Dothideomycetes</taxon>
        <taxon>Dothideomycetes incertae sedis</taxon>
        <taxon>Trypetheliales</taxon>
        <taxon>Trypetheliaceae</taxon>
        <taxon>Viridothelium</taxon>
    </lineage>
</organism>
<keyword evidence="1" id="KW-0472">Membrane</keyword>
<feature type="transmembrane region" description="Helical" evidence="1">
    <location>
        <begin position="29"/>
        <end position="48"/>
    </location>
</feature>
<dbReference type="AlphaFoldDB" id="A0A6A6H5H8"/>
<gene>
    <name evidence="2" type="ORF">EV356DRAFT_207612</name>
</gene>
<accession>A0A6A6H5H8</accession>
<sequence>MPQLHFKQEIEPFVLDITDPMLGELELPFGTGCLVVGLFTLLTDLLVYGTNKRTLPDDGFLCRVGTLKLNFSLHCDVATLTR</sequence>
<name>A0A6A6H5H8_VIRVR</name>
<evidence type="ECO:0000313" key="2">
    <source>
        <dbReference type="EMBL" id="KAF2233356.1"/>
    </source>
</evidence>
<proteinExistence type="predicted"/>
<dbReference type="EMBL" id="ML991807">
    <property type="protein sequence ID" value="KAF2233356.1"/>
    <property type="molecule type" value="Genomic_DNA"/>
</dbReference>
<dbReference type="Proteomes" id="UP000800092">
    <property type="component" value="Unassembled WGS sequence"/>
</dbReference>
<protein>
    <submittedName>
        <fullName evidence="2">Uncharacterized protein</fullName>
    </submittedName>
</protein>
<keyword evidence="3" id="KW-1185">Reference proteome</keyword>
<keyword evidence="1" id="KW-1133">Transmembrane helix</keyword>
<evidence type="ECO:0000256" key="1">
    <source>
        <dbReference type="SAM" id="Phobius"/>
    </source>
</evidence>
<reference evidence="2" key="1">
    <citation type="journal article" date="2020" name="Stud. Mycol.">
        <title>101 Dothideomycetes genomes: a test case for predicting lifestyles and emergence of pathogens.</title>
        <authorList>
            <person name="Haridas S."/>
            <person name="Albert R."/>
            <person name="Binder M."/>
            <person name="Bloem J."/>
            <person name="Labutti K."/>
            <person name="Salamov A."/>
            <person name="Andreopoulos B."/>
            <person name="Baker S."/>
            <person name="Barry K."/>
            <person name="Bills G."/>
            <person name="Bluhm B."/>
            <person name="Cannon C."/>
            <person name="Castanera R."/>
            <person name="Culley D."/>
            <person name="Daum C."/>
            <person name="Ezra D."/>
            <person name="Gonzalez J."/>
            <person name="Henrissat B."/>
            <person name="Kuo A."/>
            <person name="Liang C."/>
            <person name="Lipzen A."/>
            <person name="Lutzoni F."/>
            <person name="Magnuson J."/>
            <person name="Mondo S."/>
            <person name="Nolan M."/>
            <person name="Ohm R."/>
            <person name="Pangilinan J."/>
            <person name="Park H.-J."/>
            <person name="Ramirez L."/>
            <person name="Alfaro M."/>
            <person name="Sun H."/>
            <person name="Tritt A."/>
            <person name="Yoshinaga Y."/>
            <person name="Zwiers L.-H."/>
            <person name="Turgeon B."/>
            <person name="Goodwin S."/>
            <person name="Spatafora J."/>
            <person name="Crous P."/>
            <person name="Grigoriev I."/>
        </authorList>
    </citation>
    <scope>NUCLEOTIDE SEQUENCE</scope>
    <source>
        <strain evidence="2">Tuck. ex Michener</strain>
    </source>
</reference>